<proteinExistence type="predicted"/>
<dbReference type="RefSeq" id="WP_183369358.1">
    <property type="nucleotide sequence ID" value="NZ_BAABHL010000105.1"/>
</dbReference>
<accession>A0A840F3I8</accession>
<name>A0A840F3I8_9ACTN</name>
<dbReference type="EMBL" id="JACIFP010000001">
    <property type="protein sequence ID" value="MBB4134147.1"/>
    <property type="molecule type" value="Genomic_DNA"/>
</dbReference>
<dbReference type="AlphaFoldDB" id="A0A840F3I8"/>
<reference evidence="2 3" key="1">
    <citation type="submission" date="2020-08" db="EMBL/GenBank/DDBJ databases">
        <title>Sequencing the genomes of 1000 actinobacteria strains.</title>
        <authorList>
            <person name="Klenk H.-P."/>
        </authorList>
    </citation>
    <scope>NUCLEOTIDE SEQUENCE [LARGE SCALE GENOMIC DNA]</scope>
    <source>
        <strain evidence="2 3">DSM 45298</strain>
    </source>
</reference>
<evidence type="ECO:0000259" key="1">
    <source>
        <dbReference type="Pfam" id="PF02720"/>
    </source>
</evidence>
<dbReference type="Proteomes" id="UP000551501">
    <property type="component" value="Unassembled WGS sequence"/>
</dbReference>
<sequence>MSNRVFEPTTDSALESRVDLLFAKGTSAAGAARGLDAVGDTDHLAALLAHYGGVRAAADYSILATASHLAEACEEEYLVAMAAHREQVEATAAGFTEAAARAAAGEDPFSRYGPTGDERAIAQLGAAFNCTPGLARRLIESGHALRYRFPETGALLAAGRIDKPRFDAVVSQASLVADEKIVDFDATLAEAIASRPAMGFQRFAAMVDATIAAVDPEALELRKENVARDRGITVRPDRRVPGRSRVSGRLTTEGGATFDAALDGLAAAVHADDPRTKAQLRADAVVALAQGTTLDCGCDACVAAPGPTTPAPAPLAAGWFHIVVNMSTLVGADDAPAYIDGHGVVDAETARGLLAEAKRSYVHADAATPDGLTYTPSPRVADLVRCGDLWCSWPGCDAPAWQSDLDHLQEFDHANPAAGGRTTRAGLAPLCRLHHRVKTFTDWRDYRDNLGRIVLVSPEGRLTVGTGFTGADLFPALKQGRAGPTGADCLRDKAGRERARLRRLRERREADEPPPLF</sequence>
<evidence type="ECO:0000313" key="3">
    <source>
        <dbReference type="Proteomes" id="UP000551501"/>
    </source>
</evidence>
<dbReference type="Pfam" id="PF02720">
    <property type="entry name" value="DUF222"/>
    <property type="match status" value="1"/>
</dbReference>
<dbReference type="CDD" id="cd00085">
    <property type="entry name" value="HNHc"/>
    <property type="match status" value="1"/>
</dbReference>
<keyword evidence="3" id="KW-1185">Reference proteome</keyword>
<protein>
    <recommendedName>
        <fullName evidence="1">DUF222 domain-containing protein</fullName>
    </recommendedName>
</protein>
<dbReference type="InterPro" id="IPR003870">
    <property type="entry name" value="DUF222"/>
</dbReference>
<comment type="caution">
    <text evidence="2">The sequence shown here is derived from an EMBL/GenBank/DDBJ whole genome shotgun (WGS) entry which is preliminary data.</text>
</comment>
<evidence type="ECO:0000313" key="2">
    <source>
        <dbReference type="EMBL" id="MBB4134147.1"/>
    </source>
</evidence>
<feature type="domain" description="DUF222" evidence="1">
    <location>
        <begin position="79"/>
        <end position="388"/>
    </location>
</feature>
<organism evidence="2 3">
    <name type="scientific">Gordonia humi</name>
    <dbReference type="NCBI Taxonomy" id="686429"/>
    <lineage>
        <taxon>Bacteria</taxon>
        <taxon>Bacillati</taxon>
        <taxon>Actinomycetota</taxon>
        <taxon>Actinomycetes</taxon>
        <taxon>Mycobacteriales</taxon>
        <taxon>Gordoniaceae</taxon>
        <taxon>Gordonia</taxon>
    </lineage>
</organism>
<dbReference type="InterPro" id="IPR003615">
    <property type="entry name" value="HNH_nuc"/>
</dbReference>
<gene>
    <name evidence="2" type="ORF">BKA16_000699</name>
</gene>